<feature type="compositionally biased region" description="Polar residues" evidence="6">
    <location>
        <begin position="155"/>
        <end position="168"/>
    </location>
</feature>
<evidence type="ECO:0000256" key="3">
    <source>
        <dbReference type="ARBA" id="ARBA00022771"/>
    </source>
</evidence>
<evidence type="ECO:0000256" key="1">
    <source>
        <dbReference type="ARBA" id="ARBA00010144"/>
    </source>
</evidence>
<evidence type="ECO:0000313" key="8">
    <source>
        <dbReference type="EMBL" id="KAJ6216332.1"/>
    </source>
</evidence>
<evidence type="ECO:0000256" key="2">
    <source>
        <dbReference type="ARBA" id="ARBA00022723"/>
    </source>
</evidence>
<keyword evidence="2" id="KW-0479">Metal-binding</keyword>
<dbReference type="InterPro" id="IPR013087">
    <property type="entry name" value="Znf_C2H2_type"/>
</dbReference>
<feature type="region of interest" description="Disordered" evidence="6">
    <location>
        <begin position="1"/>
        <end position="24"/>
    </location>
</feature>
<feature type="compositionally biased region" description="Low complexity" evidence="6">
    <location>
        <begin position="49"/>
        <end position="71"/>
    </location>
</feature>
<dbReference type="Proteomes" id="UP001142055">
    <property type="component" value="Chromosome 3"/>
</dbReference>
<comment type="similarity">
    <text evidence="1">Belongs to the Elbow/Noc family.</text>
</comment>
<dbReference type="GO" id="GO:0008270">
    <property type="term" value="F:zinc ion binding"/>
    <property type="evidence" value="ECO:0007669"/>
    <property type="project" value="UniProtKB-KW"/>
</dbReference>
<evidence type="ECO:0000256" key="6">
    <source>
        <dbReference type="SAM" id="MobiDB-lite"/>
    </source>
</evidence>
<dbReference type="PANTHER" id="PTHR12522:SF4">
    <property type="entry name" value="ZINC FINGER PROTEIN ELBOW"/>
    <property type="match status" value="1"/>
</dbReference>
<comment type="caution">
    <text evidence="8">The sequence shown here is derived from an EMBL/GenBank/DDBJ whole genome shotgun (WGS) entry which is preliminary data.</text>
</comment>
<organism evidence="8 9">
    <name type="scientific">Blomia tropicalis</name>
    <name type="common">Mite</name>
    <dbReference type="NCBI Taxonomy" id="40697"/>
    <lineage>
        <taxon>Eukaryota</taxon>
        <taxon>Metazoa</taxon>
        <taxon>Ecdysozoa</taxon>
        <taxon>Arthropoda</taxon>
        <taxon>Chelicerata</taxon>
        <taxon>Arachnida</taxon>
        <taxon>Acari</taxon>
        <taxon>Acariformes</taxon>
        <taxon>Sarcoptiformes</taxon>
        <taxon>Astigmata</taxon>
        <taxon>Glycyphagoidea</taxon>
        <taxon>Echimyopodidae</taxon>
        <taxon>Blomia</taxon>
    </lineage>
</organism>
<evidence type="ECO:0000259" key="7">
    <source>
        <dbReference type="PROSITE" id="PS50157"/>
    </source>
</evidence>
<evidence type="ECO:0000313" key="9">
    <source>
        <dbReference type="Proteomes" id="UP001142055"/>
    </source>
</evidence>
<feature type="compositionally biased region" description="Polar residues" evidence="6">
    <location>
        <begin position="526"/>
        <end position="536"/>
    </location>
</feature>
<dbReference type="PANTHER" id="PTHR12522">
    <property type="entry name" value="ZINC-FINGER PROTEIN NOLZ1-RELATED"/>
    <property type="match status" value="1"/>
</dbReference>
<feature type="domain" description="C2H2-type" evidence="7">
    <location>
        <begin position="424"/>
        <end position="457"/>
    </location>
</feature>
<name>A0A9Q0M2P9_BLOTA</name>
<evidence type="ECO:0000256" key="4">
    <source>
        <dbReference type="ARBA" id="ARBA00022833"/>
    </source>
</evidence>
<feature type="compositionally biased region" description="Basic residues" evidence="6">
    <location>
        <begin position="134"/>
        <end position="151"/>
    </location>
</feature>
<evidence type="ECO:0000256" key="5">
    <source>
        <dbReference type="PROSITE-ProRule" id="PRU00042"/>
    </source>
</evidence>
<dbReference type="InterPro" id="IPR051520">
    <property type="entry name" value="Elbow/Noc_ZnFinger"/>
</dbReference>
<dbReference type="GO" id="GO:0005634">
    <property type="term" value="C:nucleus"/>
    <property type="evidence" value="ECO:0007669"/>
    <property type="project" value="TreeGrafter"/>
</dbReference>
<keyword evidence="3 5" id="KW-0863">Zinc-finger</keyword>
<dbReference type="EMBL" id="JAPWDV010000003">
    <property type="protein sequence ID" value="KAJ6216332.1"/>
    <property type="molecule type" value="Genomic_DNA"/>
</dbReference>
<protein>
    <recommendedName>
        <fullName evidence="7">C2H2-type domain-containing protein</fullName>
    </recommendedName>
</protein>
<dbReference type="PROSITE" id="PS50157">
    <property type="entry name" value="ZINC_FINGER_C2H2_2"/>
    <property type="match status" value="1"/>
</dbReference>
<keyword evidence="9" id="KW-1185">Reference proteome</keyword>
<gene>
    <name evidence="8" type="ORF">RDWZM_007489</name>
</gene>
<sequence>MLTSANQYLRPEYLPPVSSPLDANKSPLALLAKTCSSIGVDTPSVKSLTSGGSSSSTTSSSSNSSSSNSSTNERRTTPKSKLGDSQSSINHSNNNGDHSHHHHHQSSMKLNFKPYELGSKGSNKSHHENESKVNHHKIRSPNNTNHHHHHHSPDPSKQQASTNHVQSSAPLSYTSLGLPDMHKDSLAAFYKAYGFLGPNCCPTTGPGSPYASLMPPPITLDKTGAYPSIYPPTPSATAAAAALAAYNYARIGGNKPTPSSSASPPNPLCRDPYCGGSCGQFGPSIHGNPQSTAQAMMAASHAHLLREAAAAAAAAASISASIPTSNASNSHVHQHHSTSSSSSSPNVVQQQQQQCTPATCPNGCNQCEHQRYLAAITAAAYGQSFPGLVPGSMGPYPVLSASYASSLAAAAALHHRTTSSTNGNVCNWIVGDTHCGKRCQTSEELLQHLKTHTSNTDSNNSGGSQSSPTTRITNSPSQQQQQQQQSRHPQTPSPHSSSTNVNHRLSSSSSSTSTNTSTVGTNSVSPGSLSLHSNSRYHPYSKPIGNGPIGTYSGPPPPVSYGLSGSAAAAAAAAAAATGMSPFTSASGLYYPYMTPNLFAGRIGPPVPP</sequence>
<dbReference type="AlphaFoldDB" id="A0A9Q0M2P9"/>
<feature type="compositionally biased region" description="Polar residues" evidence="6">
    <location>
        <begin position="39"/>
        <end position="48"/>
    </location>
</feature>
<feature type="region of interest" description="Disordered" evidence="6">
    <location>
        <begin position="39"/>
        <end position="168"/>
    </location>
</feature>
<feature type="region of interest" description="Disordered" evidence="6">
    <location>
        <begin position="452"/>
        <end position="542"/>
    </location>
</feature>
<proteinExistence type="inferred from homology"/>
<feature type="compositionally biased region" description="Low complexity" evidence="6">
    <location>
        <begin position="452"/>
        <end position="525"/>
    </location>
</feature>
<keyword evidence="4" id="KW-0862">Zinc</keyword>
<feature type="compositionally biased region" description="Low complexity" evidence="6">
    <location>
        <begin position="87"/>
        <end position="96"/>
    </location>
</feature>
<accession>A0A9Q0M2P9</accession>
<dbReference type="GO" id="GO:0045892">
    <property type="term" value="P:negative regulation of DNA-templated transcription"/>
    <property type="evidence" value="ECO:0007669"/>
    <property type="project" value="TreeGrafter"/>
</dbReference>
<dbReference type="OMA" id="SSFPMVY"/>
<reference evidence="8" key="1">
    <citation type="submission" date="2022-12" db="EMBL/GenBank/DDBJ databases">
        <title>Genome assemblies of Blomia tropicalis.</title>
        <authorList>
            <person name="Cui Y."/>
        </authorList>
    </citation>
    <scope>NUCLEOTIDE SEQUENCE</scope>
    <source>
        <tissue evidence="8">Adult mites</tissue>
    </source>
</reference>
<feature type="region of interest" description="Disordered" evidence="6">
    <location>
        <begin position="323"/>
        <end position="350"/>
    </location>
</feature>